<protein>
    <recommendedName>
        <fullName evidence="2">Peptidase M16C associated domain-containing protein</fullName>
    </recommendedName>
</protein>
<sequence length="751" mass="82904">MDVLREQAEEAGKFDLERIRSLISLESRQYVQRFEASPHDSFLDPILSEFLFGPAFAREAPETSGESLLKSYDKPAIFEALSHKPAEYWTALLKSEFVEKPRATLVGIPSKKTSDQLQSEETARVEAQRQALASAEPTLDSKTIIAGASSALPEDHARTKLQATKWVHSSEFKSLLDQHAFEVEVAEAANGMDAPESVLKSIQQPDMKNIQLISKETANIHTNPNAKIQIDMVGQAQMVDIRLLYQVDFEKVPLDTLQTLPLFVELAFELPLRKSRLGAAMTAQETVTKCTNLFNTKSCSFSVGMRGRFGLGFFGTNALVFVAKVEKARAEEALAFLCRIKEDSQFTEEKLKTGVNRLLNAIPEQKRDGQALCATGFSALAYREMEVGTNGEKKLLPPPQKFFSWPWLNAYLTNIKNAASSSAAFTDVLNALNGLTAQITQLAVQIGGDLADRDRLHALFANSSDLFEGHTAVTCWRTFALEQATILQPEDVKGSTTIRGVMIPCASIESNFLRISMRTDILDFKHPDYVALVTATECFTMLEASFWRKIRGRGLAYGYGLSLSPMNGLLEFYLSKTANPVEAWEEAKKIIDDYTNTLFGGSPDVVDETIALNAAKSGLVFGLVSEVESVPDVLTSSFFDLMARKPKDHFQQFTKTLEQVTPAAVRRVTEKYILPLFASRPGDVKSDADALAGIQSHPVLSLACPANQSEATGKALRDAGFKVLELSVEQLETVGADLQGWPKLQDQVRRC</sequence>
<proteinExistence type="predicted"/>
<dbReference type="SUPFAM" id="SSF63411">
    <property type="entry name" value="LuxS/MPP-like metallohydrolase"/>
    <property type="match status" value="1"/>
</dbReference>
<dbReference type="EMBL" id="HBGW01064169">
    <property type="protein sequence ID" value="CAD9610103.1"/>
    <property type="molecule type" value="Transcribed_RNA"/>
</dbReference>
<organism evidence="1">
    <name type="scientific">Zooxanthella nutricula</name>
    <dbReference type="NCBI Taxonomy" id="1333877"/>
    <lineage>
        <taxon>Eukaryota</taxon>
        <taxon>Sar</taxon>
        <taxon>Alveolata</taxon>
        <taxon>Dinophyceae</taxon>
        <taxon>Peridiniales</taxon>
        <taxon>Peridiniales incertae sedis</taxon>
        <taxon>Zooxanthella</taxon>
    </lineage>
</organism>
<gene>
    <name evidence="1" type="ORF">BRAN1462_LOCUS40933</name>
</gene>
<dbReference type="Gene3D" id="3.30.830.10">
    <property type="entry name" value="Metalloenzyme, LuxS/M16 peptidase-like"/>
    <property type="match status" value="2"/>
</dbReference>
<evidence type="ECO:0000313" key="1">
    <source>
        <dbReference type="EMBL" id="CAD9610103.1"/>
    </source>
</evidence>
<dbReference type="InterPro" id="IPR011249">
    <property type="entry name" value="Metalloenz_LuxS/M16"/>
</dbReference>
<dbReference type="PANTHER" id="PTHR43016:SF16">
    <property type="entry name" value="METALLOPROTEASE, PUTATIVE (AFU_ORTHOLOGUE AFUA_4G07610)-RELATED"/>
    <property type="match status" value="1"/>
</dbReference>
<reference evidence="1" key="1">
    <citation type="submission" date="2021-01" db="EMBL/GenBank/DDBJ databases">
        <authorList>
            <person name="Corre E."/>
            <person name="Pelletier E."/>
            <person name="Niang G."/>
            <person name="Scheremetjew M."/>
            <person name="Finn R."/>
            <person name="Kale V."/>
            <person name="Holt S."/>
            <person name="Cochrane G."/>
            <person name="Meng A."/>
            <person name="Brown T."/>
            <person name="Cohen L."/>
        </authorList>
    </citation>
    <scope>NUCLEOTIDE SEQUENCE</scope>
    <source>
        <strain evidence="1">RCC3387</strain>
    </source>
</reference>
<name>A0A7S2LLQ8_9DINO</name>
<accession>A0A7S2LLQ8</accession>
<dbReference type="PANTHER" id="PTHR43016">
    <property type="entry name" value="PRESEQUENCE PROTEASE"/>
    <property type="match status" value="1"/>
</dbReference>
<dbReference type="GO" id="GO:0046872">
    <property type="term" value="F:metal ion binding"/>
    <property type="evidence" value="ECO:0007669"/>
    <property type="project" value="InterPro"/>
</dbReference>
<dbReference type="AlphaFoldDB" id="A0A7S2LLQ8"/>
<evidence type="ECO:0008006" key="2">
    <source>
        <dbReference type="Google" id="ProtNLM"/>
    </source>
</evidence>